<gene>
    <name evidence="9" type="primary">F8A12.17</name>
</gene>
<proteinExistence type="predicted"/>
<dbReference type="Gene3D" id="3.40.30.10">
    <property type="entry name" value="Glutaredoxin"/>
    <property type="match status" value="1"/>
</dbReference>
<name>Q9C6I5_ARATH</name>
<evidence type="ECO:0000256" key="2">
    <source>
        <dbReference type="ARBA" id="ARBA00022692"/>
    </source>
</evidence>
<evidence type="ECO:0000259" key="7">
    <source>
        <dbReference type="Pfam" id="PF07970"/>
    </source>
</evidence>
<keyword evidence="3 5" id="KW-1133">Transmembrane helix</keyword>
<dbReference type="AlphaFoldDB" id="Q9C6I5"/>
<feature type="transmembrane region" description="Helical" evidence="5">
    <location>
        <begin position="20"/>
        <end position="44"/>
    </location>
</feature>
<dbReference type="CDD" id="cd02961">
    <property type="entry name" value="PDI_a_family"/>
    <property type="match status" value="1"/>
</dbReference>
<evidence type="ECO:0000256" key="1">
    <source>
        <dbReference type="ARBA" id="ARBA00004370"/>
    </source>
</evidence>
<organism evidence="9">
    <name type="scientific">Arabidopsis thaliana</name>
    <name type="common">Mouse-ear cress</name>
    <dbReference type="NCBI Taxonomy" id="3702"/>
    <lineage>
        <taxon>Eukaryota</taxon>
        <taxon>Viridiplantae</taxon>
        <taxon>Streptophyta</taxon>
        <taxon>Embryophyta</taxon>
        <taxon>Tracheophyta</taxon>
        <taxon>Spermatophyta</taxon>
        <taxon>Magnoliopsida</taxon>
        <taxon>eudicotyledons</taxon>
        <taxon>Gunneridae</taxon>
        <taxon>Pentapetalae</taxon>
        <taxon>rosids</taxon>
        <taxon>malvids</taxon>
        <taxon>Brassicales</taxon>
        <taxon>Brassicaceae</taxon>
        <taxon>Camelineae</taxon>
        <taxon>Arabidopsis</taxon>
    </lineage>
</organism>
<evidence type="ECO:0000259" key="8">
    <source>
        <dbReference type="Pfam" id="PF13850"/>
    </source>
</evidence>
<evidence type="ECO:0000259" key="6">
    <source>
        <dbReference type="Pfam" id="PF00085"/>
    </source>
</evidence>
<reference evidence="9" key="2">
    <citation type="submission" date="2001-01" db="EMBL/GenBank/DDBJ databases">
        <title>Arabidopsis thaliana chromosome 1 BAC F8A12 genomic sequence.</title>
        <authorList>
            <person name="Lin X."/>
            <person name="Kaul S."/>
            <person name="Town C.D."/>
            <person name="Benito M."/>
            <person name="Creasy T.H."/>
            <person name="Haas B.J."/>
            <person name="Wu D."/>
            <person name="Maiti R."/>
            <person name="Ronning C.M."/>
            <person name="Koo H."/>
            <person name="Fujii C.Y."/>
            <person name="Utterback T.R."/>
            <person name="Barnstead M.E."/>
            <person name="Bowman C.L."/>
            <person name="White O."/>
            <person name="Nierman W.C."/>
            <person name="Fraser C.M."/>
        </authorList>
    </citation>
    <scope>NUCLEOTIDE SEQUENCE</scope>
</reference>
<evidence type="ECO:0000313" key="9">
    <source>
        <dbReference type="EMBL" id="AAG50943.1"/>
    </source>
</evidence>
<dbReference type="PANTHER" id="PTHR10984">
    <property type="entry name" value="ENDOPLASMIC RETICULUM-GOLGI INTERMEDIATE COMPARTMENT PROTEIN"/>
    <property type="match status" value="1"/>
</dbReference>
<dbReference type="SUPFAM" id="SSF52833">
    <property type="entry name" value="Thioredoxin-like"/>
    <property type="match status" value="1"/>
</dbReference>
<feature type="transmembrane region" description="Helical" evidence="5">
    <location>
        <begin position="413"/>
        <end position="435"/>
    </location>
</feature>
<dbReference type="ExpressionAtlas" id="Q9C6I5">
    <property type="expression patterns" value="baseline and differential"/>
</dbReference>
<dbReference type="InterPro" id="IPR039542">
    <property type="entry name" value="Erv_N"/>
</dbReference>
<comment type="subcellular location">
    <subcellularLocation>
        <location evidence="1">Membrane</location>
    </subcellularLocation>
</comment>
<dbReference type="InterPro" id="IPR013766">
    <property type="entry name" value="Thioredoxin_domain"/>
</dbReference>
<protein>
    <submittedName>
        <fullName evidence="9">Uncharacterized protein F8A12.17</fullName>
    </submittedName>
</protein>
<dbReference type="InterPro" id="IPR045888">
    <property type="entry name" value="Erv"/>
</dbReference>
<sequence>MVSTSKIKSVDFYRKIPRDLTEASLSGAGLSIVAALAMLFLFGMELSSYLAINTSTSVIVDKSSDGDFLNIDFNISFPALSCEFASVDVSDVFGTHRLNISKTIRKVPIDPHLRATAEEFHSTSDLHLINHGDEDHGDNSTYADIPLTGAAFEKFTHQYNPGTDDRVLLGSVDCTEEPTLCKSNHIQGYPSIRIFRRGSGLREDHGNHEHESYYGDRDTDSLVKMVEELLKPIKKEDHKLALDGKSDNAASTFKKAPVSGGCRIEGYVRAKKVPGELVISAHSGAHSFDASQMNMSHIVTHLTFGTMVSERLWTDMKRLLPYLGQSYDRLNGKSFINERQLDANVTIEHYLQIIKTEVISRRSGQEHSLIEEYEYTAHSSVARSYHYPEAKFHFELSPMQVLISENPKSFSHFITNVCAIIGGVFTVAGILDSIFQNTVRMVKKIELGKNI</sequence>
<dbReference type="Pfam" id="PF07970">
    <property type="entry name" value="COPIIcoated_ERV"/>
    <property type="match status" value="1"/>
</dbReference>
<dbReference type="EMBL" id="AC079284">
    <property type="protein sequence ID" value="AAG50943.1"/>
    <property type="molecule type" value="Genomic_DNA"/>
</dbReference>
<feature type="domain" description="Endoplasmic reticulum vesicle transporter N-terminal" evidence="8">
    <location>
        <begin position="7"/>
        <end position="97"/>
    </location>
</feature>
<feature type="domain" description="Endoplasmic reticulum vesicle transporter C-terminal" evidence="7">
    <location>
        <begin position="255"/>
        <end position="432"/>
    </location>
</feature>
<dbReference type="PIR" id="F96546">
    <property type="entry name" value="F96546"/>
</dbReference>
<dbReference type="InterPro" id="IPR036249">
    <property type="entry name" value="Thioredoxin-like_sf"/>
</dbReference>
<dbReference type="InterPro" id="IPR012936">
    <property type="entry name" value="Erv_C"/>
</dbReference>
<dbReference type="PhylomeDB" id="Q9C6I5"/>
<dbReference type="Pfam" id="PF13850">
    <property type="entry name" value="ERGIC_N"/>
    <property type="match status" value="1"/>
</dbReference>
<evidence type="ECO:0000256" key="4">
    <source>
        <dbReference type="ARBA" id="ARBA00023136"/>
    </source>
</evidence>
<feature type="domain" description="Thioredoxin" evidence="6">
    <location>
        <begin position="153"/>
        <end position="214"/>
    </location>
</feature>
<keyword evidence="2 5" id="KW-0812">Transmembrane</keyword>
<evidence type="ECO:0000256" key="3">
    <source>
        <dbReference type="ARBA" id="ARBA00022989"/>
    </source>
</evidence>
<keyword evidence="4 5" id="KW-0472">Membrane</keyword>
<reference key="1">
    <citation type="journal article" date="2000" name="Nature">
        <title>Sequence and analysis of chromosome 1 of the plant Arabidopsis thaliana.</title>
        <authorList>
            <person name="Theologis A."/>
            <person name="Ecker J.R."/>
            <person name="Palm C.J."/>
            <person name="Federspiel N.A."/>
            <person name="Kaul S."/>
            <person name="White O."/>
            <person name="Alonso J."/>
            <person name="Altafi H."/>
            <person name="Araujo R."/>
            <person name="Bowman C.L."/>
            <person name="Brooks S.Y."/>
            <person name="Buehler E."/>
            <person name="Chan A."/>
            <person name="Chao Q."/>
            <person name="Chen H."/>
            <person name="Cheuk R.F."/>
            <person name="Chin C.W."/>
            <person name="Chung M.K."/>
            <person name="Conn L."/>
            <person name="Conway A.B."/>
            <person name="Conway A.R."/>
            <person name="Creasy T.H."/>
            <person name="Dewar K."/>
            <person name="Dunn P."/>
            <person name="Etgu P."/>
            <person name="Feldblyum T.V."/>
            <person name="Feng J."/>
            <person name="Fong B."/>
            <person name="Fujii C.Y."/>
            <person name="Gill J.E."/>
            <person name="Goldsmith A.D."/>
            <person name="Haas B."/>
            <person name="Hansen N.F."/>
            <person name="Hughes B."/>
            <person name="Huizar L."/>
            <person name="Hunter J.L."/>
            <person name="Jenkins J."/>
            <person name="Johnson-Hopson C."/>
            <person name="Khan S."/>
            <person name="Khaykin E."/>
            <person name="Kim C.J."/>
            <person name="Koo H.L."/>
            <person name="Kremenetskaia I."/>
            <person name="Kurtz D.B."/>
            <person name="Kwan A."/>
            <person name="Lam B."/>
            <person name="Langin-Hooper S."/>
            <person name="Lee A."/>
            <person name="Lee J.M."/>
            <person name="Lenz C.A."/>
            <person name="Li J.H."/>
            <person name="Li Y."/>
            <person name="Lin X."/>
            <person name="Liu S.X."/>
            <person name="Liu Z.A."/>
            <person name="Luros J.S."/>
            <person name="Maiti R."/>
            <person name="Marziali A."/>
            <person name="Militscher J."/>
            <person name="Miranda M."/>
            <person name="Nguyen M."/>
            <person name="Nierman W.C."/>
            <person name="Osborne B.I."/>
            <person name="Pai G."/>
            <person name="Peterson J."/>
            <person name="Pham P.K."/>
            <person name="Rizzo M."/>
            <person name="Rooney T."/>
            <person name="Rowley D."/>
            <person name="Sakano H."/>
            <person name="Salzberg S.L."/>
            <person name="Schwartz J.R."/>
            <person name="Shinn P."/>
            <person name="Southwick A.M."/>
            <person name="Sun H."/>
            <person name="Tallon L.J."/>
            <person name="Tambunga G."/>
            <person name="Toriumi M.J."/>
            <person name="Town C.D."/>
            <person name="Utterback T."/>
            <person name="Van Aken S."/>
            <person name="Vaysberg M."/>
            <person name="Vysotskaia V.S."/>
            <person name="Walker M."/>
            <person name="Wu D."/>
            <person name="Yu G."/>
            <person name="Fraser C.M."/>
            <person name="Venter J.C."/>
            <person name="Davis R.W."/>
        </authorList>
    </citation>
    <scope>NUCLEOTIDE SEQUENCE [LARGE SCALE GENOMIC DNA]</scope>
    <source>
        <strain>cv. Columbia</strain>
    </source>
</reference>
<dbReference type="PANTHER" id="PTHR10984:SF53">
    <property type="entry name" value="PROTEIN DISULFIDE-ISOMERASE 5-LIKE PROTEIN (DUF1692)"/>
    <property type="match status" value="1"/>
</dbReference>
<dbReference type="GO" id="GO:0016020">
    <property type="term" value="C:membrane"/>
    <property type="evidence" value="ECO:0007669"/>
    <property type="project" value="UniProtKB-SubCell"/>
</dbReference>
<accession>Q9C6I5</accession>
<dbReference type="Pfam" id="PF00085">
    <property type="entry name" value="Thioredoxin"/>
    <property type="match status" value="1"/>
</dbReference>
<evidence type="ECO:0000256" key="5">
    <source>
        <dbReference type="SAM" id="Phobius"/>
    </source>
</evidence>